<feature type="region of interest" description="Disordered" evidence="2">
    <location>
        <begin position="129"/>
        <end position="159"/>
    </location>
</feature>
<accession>A0ABP0L8U2</accession>
<evidence type="ECO:0000313" key="4">
    <source>
        <dbReference type="EMBL" id="CAK9035563.1"/>
    </source>
</evidence>
<feature type="compositionally biased region" description="Basic and acidic residues" evidence="2">
    <location>
        <begin position="130"/>
        <end position="159"/>
    </location>
</feature>
<evidence type="ECO:0000313" key="5">
    <source>
        <dbReference type="Proteomes" id="UP001642464"/>
    </source>
</evidence>
<feature type="region of interest" description="Disordered" evidence="2">
    <location>
        <begin position="169"/>
        <end position="188"/>
    </location>
</feature>
<keyword evidence="3" id="KW-0472">Membrane</keyword>
<protein>
    <submittedName>
        <fullName evidence="4">Uncharacterized protein</fullName>
    </submittedName>
</protein>
<evidence type="ECO:0000256" key="3">
    <source>
        <dbReference type="SAM" id="Phobius"/>
    </source>
</evidence>
<organism evidence="4 5">
    <name type="scientific">Durusdinium trenchii</name>
    <dbReference type="NCBI Taxonomy" id="1381693"/>
    <lineage>
        <taxon>Eukaryota</taxon>
        <taxon>Sar</taxon>
        <taxon>Alveolata</taxon>
        <taxon>Dinophyceae</taxon>
        <taxon>Suessiales</taxon>
        <taxon>Symbiodiniaceae</taxon>
        <taxon>Durusdinium</taxon>
    </lineage>
</organism>
<name>A0ABP0L8U2_9DINO</name>
<keyword evidence="1" id="KW-0175">Coiled coil</keyword>
<feature type="transmembrane region" description="Helical" evidence="3">
    <location>
        <begin position="14"/>
        <end position="35"/>
    </location>
</feature>
<evidence type="ECO:0000256" key="1">
    <source>
        <dbReference type="SAM" id="Coils"/>
    </source>
</evidence>
<proteinExistence type="predicted"/>
<feature type="coiled-coil region" evidence="1">
    <location>
        <begin position="205"/>
        <end position="278"/>
    </location>
</feature>
<dbReference type="EMBL" id="CAXAMM010015114">
    <property type="protein sequence ID" value="CAK9035563.1"/>
    <property type="molecule type" value="Genomic_DNA"/>
</dbReference>
<feature type="non-terminal residue" evidence="4">
    <location>
        <position position="373"/>
    </location>
</feature>
<feature type="coiled-coil region" evidence="1">
    <location>
        <begin position="68"/>
        <end position="98"/>
    </location>
</feature>
<sequence length="373" mass="43024">MPSEEGTGDPPRRYATTVTFISFIGLVLALLAVFFRPEPEPEYTYASFKRREEGPLPEVPKEVWDEARAQLRVRLREIEEHRERAAEQRRLEEEKELTRRLWAEAVEEVEAAEPRELFDLFKLMNNQGTKSKEQQMAEQEAHELQEHQDHKKESKKVDPDSVLGQLMKNGNVDHNAGKVNPNNDGPDKFDEDTEAKKVAMAELLKKGGKATSKELKKQFEELQAEAKAKADKAKKVFEEKLKEEKKKLAEKQKAEKERLEHELKSKKLKERIKIMKEQQIQARVQEESIQKGISLYCWALMMPFGYEAGLLLEQKRQGVGIFECDEWAVYSNQSMMSDGNPFPFPVHEVKGPNGEPISLFVPLGGRWHTALNR</sequence>
<keyword evidence="3" id="KW-0812">Transmembrane</keyword>
<gene>
    <name evidence="4" type="ORF">SCF082_LOCUS21355</name>
</gene>
<keyword evidence="3" id="KW-1133">Transmembrane helix</keyword>
<keyword evidence="5" id="KW-1185">Reference proteome</keyword>
<reference evidence="4 5" key="1">
    <citation type="submission" date="2024-02" db="EMBL/GenBank/DDBJ databases">
        <authorList>
            <person name="Chen Y."/>
            <person name="Shah S."/>
            <person name="Dougan E. K."/>
            <person name="Thang M."/>
            <person name="Chan C."/>
        </authorList>
    </citation>
    <scope>NUCLEOTIDE SEQUENCE [LARGE SCALE GENOMIC DNA]</scope>
</reference>
<evidence type="ECO:0000256" key="2">
    <source>
        <dbReference type="SAM" id="MobiDB-lite"/>
    </source>
</evidence>
<dbReference type="Proteomes" id="UP001642464">
    <property type="component" value="Unassembled WGS sequence"/>
</dbReference>
<comment type="caution">
    <text evidence="4">The sequence shown here is derived from an EMBL/GenBank/DDBJ whole genome shotgun (WGS) entry which is preliminary data.</text>
</comment>